<evidence type="ECO:0000313" key="2">
    <source>
        <dbReference type="Proteomes" id="UP000054538"/>
    </source>
</evidence>
<dbReference type="Proteomes" id="UP000054538">
    <property type="component" value="Unassembled WGS sequence"/>
</dbReference>
<dbReference type="AlphaFoldDB" id="A0A0D0CNF1"/>
<keyword evidence="2" id="KW-1185">Reference proteome</keyword>
<protein>
    <submittedName>
        <fullName evidence="1">Uncharacterized protein</fullName>
    </submittedName>
</protein>
<reference evidence="1 2" key="1">
    <citation type="submission" date="2014-04" db="EMBL/GenBank/DDBJ databases">
        <authorList>
            <consortium name="DOE Joint Genome Institute"/>
            <person name="Kuo A."/>
            <person name="Kohler A."/>
            <person name="Jargeat P."/>
            <person name="Nagy L.G."/>
            <person name="Floudas D."/>
            <person name="Copeland A."/>
            <person name="Barry K.W."/>
            <person name="Cichocki N."/>
            <person name="Veneault-Fourrey C."/>
            <person name="LaButti K."/>
            <person name="Lindquist E.A."/>
            <person name="Lipzen A."/>
            <person name="Lundell T."/>
            <person name="Morin E."/>
            <person name="Murat C."/>
            <person name="Sun H."/>
            <person name="Tunlid A."/>
            <person name="Henrissat B."/>
            <person name="Grigoriev I.V."/>
            <person name="Hibbett D.S."/>
            <person name="Martin F."/>
            <person name="Nordberg H.P."/>
            <person name="Cantor M.N."/>
            <person name="Hua S.X."/>
        </authorList>
    </citation>
    <scope>NUCLEOTIDE SEQUENCE [LARGE SCALE GENOMIC DNA]</scope>
    <source>
        <strain evidence="1 2">Ve08.2h10</strain>
    </source>
</reference>
<proteinExistence type="predicted"/>
<dbReference type="InParanoid" id="A0A0D0CNF1"/>
<dbReference type="EMBL" id="KN827286">
    <property type="protein sequence ID" value="KIK76803.1"/>
    <property type="molecule type" value="Genomic_DNA"/>
</dbReference>
<accession>A0A0D0CNF1</accession>
<organism evidence="1 2">
    <name type="scientific">Paxillus rubicundulus Ve08.2h10</name>
    <dbReference type="NCBI Taxonomy" id="930991"/>
    <lineage>
        <taxon>Eukaryota</taxon>
        <taxon>Fungi</taxon>
        <taxon>Dikarya</taxon>
        <taxon>Basidiomycota</taxon>
        <taxon>Agaricomycotina</taxon>
        <taxon>Agaricomycetes</taxon>
        <taxon>Agaricomycetidae</taxon>
        <taxon>Boletales</taxon>
        <taxon>Paxilineae</taxon>
        <taxon>Paxillaceae</taxon>
        <taxon>Paxillus</taxon>
    </lineage>
</organism>
<name>A0A0D0CNF1_9AGAM</name>
<sequence>MDTAEHVPLSDLWNMISNSQYHNIETRDLFQELQDTLASGKHLFSTPTSPLLSGCDDLALDDDSK</sequence>
<dbReference type="OrthoDB" id="2689033at2759"/>
<gene>
    <name evidence="1" type="ORF">PAXRUDRAFT_168729</name>
</gene>
<reference evidence="2" key="2">
    <citation type="submission" date="2015-01" db="EMBL/GenBank/DDBJ databases">
        <title>Evolutionary Origins and Diversification of the Mycorrhizal Mutualists.</title>
        <authorList>
            <consortium name="DOE Joint Genome Institute"/>
            <consortium name="Mycorrhizal Genomics Consortium"/>
            <person name="Kohler A."/>
            <person name="Kuo A."/>
            <person name="Nagy L.G."/>
            <person name="Floudas D."/>
            <person name="Copeland A."/>
            <person name="Barry K.W."/>
            <person name="Cichocki N."/>
            <person name="Veneault-Fourrey C."/>
            <person name="LaButti K."/>
            <person name="Lindquist E.A."/>
            <person name="Lipzen A."/>
            <person name="Lundell T."/>
            <person name="Morin E."/>
            <person name="Murat C."/>
            <person name="Riley R."/>
            <person name="Ohm R."/>
            <person name="Sun H."/>
            <person name="Tunlid A."/>
            <person name="Henrissat B."/>
            <person name="Grigoriev I.V."/>
            <person name="Hibbett D.S."/>
            <person name="Martin F."/>
        </authorList>
    </citation>
    <scope>NUCLEOTIDE SEQUENCE [LARGE SCALE GENOMIC DNA]</scope>
    <source>
        <strain evidence="2">Ve08.2h10</strain>
    </source>
</reference>
<evidence type="ECO:0000313" key="1">
    <source>
        <dbReference type="EMBL" id="KIK76803.1"/>
    </source>
</evidence>
<dbReference type="HOGENOM" id="CLU_2850356_0_0_1"/>